<dbReference type="AlphaFoldDB" id="A0A4Y7WLE6"/>
<comment type="caution">
    <text evidence="1">The sequence shown here is derived from an EMBL/GenBank/DDBJ whole genome shotgun (WGS) entry which is preliminary data.</text>
</comment>
<accession>A0A4Y7WLE6</accession>
<dbReference type="RefSeq" id="WP_134258748.1">
    <property type="nucleotide sequence ID" value="NZ_LDIM01000006.1"/>
</dbReference>
<sequence>MLNFVSSTFNLNNRLEELGVFDSLLDIDSYYFINIKRLETTTIAEFKDSYHKINKIFEKIALLLKKSKNDKDRFYKAALDLFYFPEVNGLGLGYADGKHGSGLGKKLRQKVISDAKQIIAAGEDSPEIFHLVGLFERNIGPDRISDMIAHIIKEDIIAYTKRINTILEINAENYPEFSFEDGLLINPYKKTPLLLLPIDILHELPIAKDWDDIDRVCNQVNILKAEINDIIGDKWKDMSVGNKKDVLSTLFIENPGILTSTLNVYRGISIDQYDFIKDKTGDFIIAKVADNLPSTYPITLGESTKKSTYNITKTICEKFKDLIENNNVSDLLYYEKKPRNEKAVQKAFLCVADSYCNAFNIGISPETDSGRGPVDFKFETSYTDRTLVEIKLASSQNLVHGMQVQLEEYKKAEKTLNSIYLVVNLGNNEKKLEQLNTFYSNNKGKEGCPELIIVDATPKESASKFKPKK</sequence>
<reference evidence="1 2" key="1">
    <citation type="submission" date="2019-03" db="EMBL/GenBank/DDBJ databases">
        <authorList>
            <person name="Liu G."/>
        </authorList>
    </citation>
    <scope>NUCLEOTIDE SEQUENCE [LARGE SCALE GENOMIC DNA]</scope>
    <source>
        <strain evidence="1 2">DSM 19099</strain>
    </source>
</reference>
<proteinExistence type="predicted"/>
<evidence type="ECO:0000313" key="2">
    <source>
        <dbReference type="Proteomes" id="UP000298210"/>
    </source>
</evidence>
<dbReference type="EMBL" id="SNUX01000002">
    <property type="protein sequence ID" value="TES49134.1"/>
    <property type="molecule type" value="Genomic_DNA"/>
</dbReference>
<name>A0A4Y7WLE6_9BACI</name>
<gene>
    <name evidence="1" type="ORF">E2L03_06520</name>
</gene>
<organism evidence="1 2">
    <name type="scientific">Shouchella lehensis</name>
    <dbReference type="NCBI Taxonomy" id="300825"/>
    <lineage>
        <taxon>Bacteria</taxon>
        <taxon>Bacillati</taxon>
        <taxon>Bacillota</taxon>
        <taxon>Bacilli</taxon>
        <taxon>Bacillales</taxon>
        <taxon>Bacillaceae</taxon>
        <taxon>Shouchella</taxon>
    </lineage>
</organism>
<protein>
    <submittedName>
        <fullName evidence="1">Uncharacterized protein</fullName>
    </submittedName>
</protein>
<evidence type="ECO:0000313" key="1">
    <source>
        <dbReference type="EMBL" id="TES49134.1"/>
    </source>
</evidence>
<dbReference type="Proteomes" id="UP000298210">
    <property type="component" value="Unassembled WGS sequence"/>
</dbReference>